<evidence type="ECO:0000313" key="4">
    <source>
        <dbReference type="EMBL" id="OUN03526.1"/>
    </source>
</evidence>
<dbReference type="eggNOG" id="COG0657">
    <property type="taxonomic scope" value="Bacteria"/>
</dbReference>
<accession>A0A1Y3QV88</accession>
<dbReference type="GO" id="GO:0008236">
    <property type="term" value="F:serine-type peptidase activity"/>
    <property type="evidence" value="ECO:0007669"/>
    <property type="project" value="InterPro"/>
</dbReference>
<dbReference type="OrthoDB" id="9796689at2"/>
<proteinExistence type="predicted"/>
<dbReference type="Gene3D" id="3.40.50.1820">
    <property type="entry name" value="alpha/beta hydrolase"/>
    <property type="match status" value="1"/>
</dbReference>
<sequence length="354" mass="37963">MRRPHTLLAALLLAAGTAAAQDYGQAATLKIWDNTTAPHSNGIATPEREPEPNRIADVSQAVLYIFPADPAKATGQAVVICPGGGYVKLCIDYEGYDMAKWFAANGITAAVLKYRMPNGHPEVPLEDVEQALRIMMGLEAGATGFTAGKVGIVGSSAGGHLAASASTLAETKPAFSILFYPVITAEKGKGHQGSFNALLGGSRNAESDTWYSLQNRVTAQTPPTLLLLSDDDKVVPPVNGILYYNALKEHGVKASMHIYPTGGHGWGIRDRFKYKEQWQQATLDWLKELNDDRNTASVLLRQPGLPGCVDVGIRPATSRKSAGRELAEAAVQAAVQEFGQQVRSRRESDWPAGQ</sequence>
<comment type="caution">
    <text evidence="4">The sequence shown here is derived from an EMBL/GenBank/DDBJ whole genome shotgun (WGS) entry which is preliminary data.</text>
</comment>
<dbReference type="GO" id="GO:0006508">
    <property type="term" value="P:proteolysis"/>
    <property type="evidence" value="ECO:0007669"/>
    <property type="project" value="InterPro"/>
</dbReference>
<organism evidence="4 5">
    <name type="scientific">Alistipes onderdonkii</name>
    <dbReference type="NCBI Taxonomy" id="328813"/>
    <lineage>
        <taxon>Bacteria</taxon>
        <taxon>Pseudomonadati</taxon>
        <taxon>Bacteroidota</taxon>
        <taxon>Bacteroidia</taxon>
        <taxon>Bacteroidales</taxon>
        <taxon>Rikenellaceae</taxon>
        <taxon>Alistipes</taxon>
    </lineage>
</organism>
<keyword evidence="1" id="KW-0378">Hydrolase</keyword>
<gene>
    <name evidence="4" type="ORF">B5G41_07510</name>
</gene>
<feature type="chain" id="PRO_5012983178" evidence="2">
    <location>
        <begin position="21"/>
        <end position="354"/>
    </location>
</feature>
<dbReference type="PANTHER" id="PTHR48081:SF6">
    <property type="entry name" value="PEPTIDASE S9 PROLYL OLIGOPEPTIDASE CATALYTIC DOMAIN-CONTAINING PROTEIN"/>
    <property type="match status" value="1"/>
</dbReference>
<name>A0A1Y3QV88_9BACT</name>
<protein>
    <submittedName>
        <fullName evidence="4">Esterase</fullName>
    </submittedName>
</protein>
<reference evidence="5" key="1">
    <citation type="submission" date="2017-04" db="EMBL/GenBank/DDBJ databases">
        <title>Function of individual gut microbiota members based on whole genome sequencing of pure cultures obtained from chicken caecum.</title>
        <authorList>
            <person name="Medvecky M."/>
            <person name="Cejkova D."/>
            <person name="Polansky O."/>
            <person name="Karasova D."/>
            <person name="Kubasova T."/>
            <person name="Cizek A."/>
            <person name="Rychlik I."/>
        </authorList>
    </citation>
    <scope>NUCLEOTIDE SEQUENCE [LARGE SCALE GENOMIC DNA]</scope>
    <source>
        <strain evidence="5">An90</strain>
    </source>
</reference>
<dbReference type="Pfam" id="PF00326">
    <property type="entry name" value="Peptidase_S9"/>
    <property type="match status" value="1"/>
</dbReference>
<feature type="signal peptide" evidence="2">
    <location>
        <begin position="1"/>
        <end position="20"/>
    </location>
</feature>
<dbReference type="InterPro" id="IPR001375">
    <property type="entry name" value="Peptidase_S9_cat"/>
</dbReference>
<dbReference type="AlphaFoldDB" id="A0A1Y3QV88"/>
<dbReference type="PANTHER" id="PTHR48081">
    <property type="entry name" value="AB HYDROLASE SUPERFAMILY PROTEIN C4A8.06C"/>
    <property type="match status" value="1"/>
</dbReference>
<dbReference type="InterPro" id="IPR029058">
    <property type="entry name" value="AB_hydrolase_fold"/>
</dbReference>
<dbReference type="SUPFAM" id="SSF53474">
    <property type="entry name" value="alpha/beta-Hydrolases"/>
    <property type="match status" value="1"/>
</dbReference>
<dbReference type="EMBL" id="NFHB01000004">
    <property type="protein sequence ID" value="OUN03526.1"/>
    <property type="molecule type" value="Genomic_DNA"/>
</dbReference>
<keyword evidence="2" id="KW-0732">Signal</keyword>
<evidence type="ECO:0000256" key="1">
    <source>
        <dbReference type="ARBA" id="ARBA00022801"/>
    </source>
</evidence>
<evidence type="ECO:0000259" key="3">
    <source>
        <dbReference type="Pfam" id="PF00326"/>
    </source>
</evidence>
<evidence type="ECO:0000256" key="2">
    <source>
        <dbReference type="SAM" id="SignalP"/>
    </source>
</evidence>
<dbReference type="Proteomes" id="UP000195772">
    <property type="component" value="Unassembled WGS sequence"/>
</dbReference>
<evidence type="ECO:0000313" key="5">
    <source>
        <dbReference type="Proteomes" id="UP000195772"/>
    </source>
</evidence>
<dbReference type="InterPro" id="IPR050300">
    <property type="entry name" value="GDXG_lipolytic_enzyme"/>
</dbReference>
<feature type="domain" description="Peptidase S9 prolyl oligopeptidase catalytic" evidence="3">
    <location>
        <begin position="147"/>
        <end position="288"/>
    </location>
</feature>